<dbReference type="NCBIfam" id="TIGR00247">
    <property type="entry name" value="endolytic transglycosylase MltG"/>
    <property type="match status" value="1"/>
</dbReference>
<keyword evidence="4 7" id="KW-0472">Membrane</keyword>
<keyword evidence="3 7" id="KW-1133">Transmembrane helix</keyword>
<dbReference type="PANTHER" id="PTHR30518:SF2">
    <property type="entry name" value="ENDOLYTIC MUREIN TRANSGLYCOSYLASE"/>
    <property type="match status" value="1"/>
</dbReference>
<feature type="transmembrane region" description="Helical" evidence="7">
    <location>
        <begin position="7"/>
        <end position="28"/>
    </location>
</feature>
<organism evidence="8">
    <name type="scientific">marine metagenome</name>
    <dbReference type="NCBI Taxonomy" id="408172"/>
    <lineage>
        <taxon>unclassified sequences</taxon>
        <taxon>metagenomes</taxon>
        <taxon>ecological metagenomes</taxon>
    </lineage>
</organism>
<proteinExistence type="inferred from homology"/>
<gene>
    <name evidence="8" type="ORF">METZ01_LOCUS51126</name>
</gene>
<reference evidence="8" key="1">
    <citation type="submission" date="2018-05" db="EMBL/GenBank/DDBJ databases">
        <authorList>
            <person name="Lanie J.A."/>
            <person name="Ng W.-L."/>
            <person name="Kazmierczak K.M."/>
            <person name="Andrzejewski T.M."/>
            <person name="Davidsen T.M."/>
            <person name="Wayne K.J."/>
            <person name="Tettelin H."/>
            <person name="Glass J.I."/>
            <person name="Rusch D."/>
            <person name="Podicherti R."/>
            <person name="Tsui H.-C.T."/>
            <person name="Winkler M.E."/>
        </authorList>
    </citation>
    <scope>NUCLEOTIDE SEQUENCE</scope>
</reference>
<dbReference type="InterPro" id="IPR003770">
    <property type="entry name" value="MLTG-like"/>
</dbReference>
<dbReference type="GO" id="GO:0016829">
    <property type="term" value="F:lyase activity"/>
    <property type="evidence" value="ECO:0007669"/>
    <property type="project" value="UniProtKB-KW"/>
</dbReference>
<protein>
    <recommendedName>
        <fullName evidence="9">Endolytic transglycosylase MltG</fullName>
    </recommendedName>
</protein>
<keyword evidence="2 7" id="KW-0812">Transmembrane</keyword>
<accession>A0A381S2G4</accession>
<keyword evidence="6" id="KW-0961">Cell wall biogenesis/degradation</keyword>
<dbReference type="EMBL" id="UINC01002588">
    <property type="protein sequence ID" value="SUZ98272.1"/>
    <property type="molecule type" value="Genomic_DNA"/>
</dbReference>
<evidence type="ECO:0000256" key="7">
    <source>
        <dbReference type="SAM" id="Phobius"/>
    </source>
</evidence>
<sequence>VSFSQSLVNKVILVILVSLIGLLIFTLYRPLPVNETTMIEIEKGYGLNQVIDRLNEQELVNRPLILKGYVKVFKRSDDIKAGEYLISKGNNAIQLIQKISEGSVYYHQIRLKEGSTINELIDLFKNNDALKKDKNFEDKNKIRSNLGLEINSLEGMFHPDTYNYIKGDSYLDILKRSNLKHQKILNELWEQRKSGLPFNNSYEALILASIIEKEGTEKKQIAGVFVRRLKLKMKLQSDPTIIFALGDEYDGDIKSSHIKMKHPYNTYYIQGLPPGPISLVSESSIEAALNPEEGNSLFFVSKGDGTHYFSDTLEEHNQAVQRFLLNRQ</sequence>
<dbReference type="PANTHER" id="PTHR30518">
    <property type="entry name" value="ENDOLYTIC MUREIN TRANSGLYCOSYLASE"/>
    <property type="match status" value="1"/>
</dbReference>
<name>A0A381S2G4_9ZZZZ</name>
<evidence type="ECO:0000256" key="6">
    <source>
        <dbReference type="ARBA" id="ARBA00023316"/>
    </source>
</evidence>
<evidence type="ECO:0000256" key="2">
    <source>
        <dbReference type="ARBA" id="ARBA00022692"/>
    </source>
</evidence>
<evidence type="ECO:0000256" key="5">
    <source>
        <dbReference type="ARBA" id="ARBA00023239"/>
    </source>
</evidence>
<evidence type="ECO:0000256" key="1">
    <source>
        <dbReference type="ARBA" id="ARBA00022475"/>
    </source>
</evidence>
<feature type="non-terminal residue" evidence="8">
    <location>
        <position position="1"/>
    </location>
</feature>
<keyword evidence="5" id="KW-0456">Lyase</keyword>
<evidence type="ECO:0000256" key="3">
    <source>
        <dbReference type="ARBA" id="ARBA00022989"/>
    </source>
</evidence>
<dbReference type="Gene3D" id="3.30.1490.480">
    <property type="entry name" value="Endolytic murein transglycosylase"/>
    <property type="match status" value="1"/>
</dbReference>
<evidence type="ECO:0008006" key="9">
    <source>
        <dbReference type="Google" id="ProtNLM"/>
    </source>
</evidence>
<dbReference type="HAMAP" id="MF_02065">
    <property type="entry name" value="MltG"/>
    <property type="match status" value="1"/>
</dbReference>
<keyword evidence="1" id="KW-1003">Cell membrane</keyword>
<evidence type="ECO:0000256" key="4">
    <source>
        <dbReference type="ARBA" id="ARBA00023136"/>
    </source>
</evidence>
<dbReference type="AlphaFoldDB" id="A0A381S2G4"/>
<dbReference type="Pfam" id="PF02618">
    <property type="entry name" value="YceG"/>
    <property type="match status" value="1"/>
</dbReference>
<dbReference type="GO" id="GO:0071555">
    <property type="term" value="P:cell wall organization"/>
    <property type="evidence" value="ECO:0007669"/>
    <property type="project" value="UniProtKB-KW"/>
</dbReference>
<evidence type="ECO:0000313" key="8">
    <source>
        <dbReference type="EMBL" id="SUZ98272.1"/>
    </source>
</evidence>
<dbReference type="CDD" id="cd08010">
    <property type="entry name" value="MltG_like"/>
    <property type="match status" value="1"/>
</dbReference>
<dbReference type="Gene3D" id="3.30.160.60">
    <property type="entry name" value="Classic Zinc Finger"/>
    <property type="match status" value="1"/>
</dbReference>